<keyword evidence="2" id="KW-1185">Reference proteome</keyword>
<dbReference type="Proteomes" id="UP000326396">
    <property type="component" value="Linkage Group LG11"/>
</dbReference>
<gene>
    <name evidence="1" type="ORF">E3N88_07401</name>
</gene>
<name>A0A5N6PTJ9_9ASTR</name>
<reference evidence="1 2" key="1">
    <citation type="submission" date="2019-05" db="EMBL/GenBank/DDBJ databases">
        <title>Mikania micrantha, genome provides insights into the molecular mechanism of rapid growth.</title>
        <authorList>
            <person name="Liu B."/>
        </authorList>
    </citation>
    <scope>NUCLEOTIDE SEQUENCE [LARGE SCALE GENOMIC DNA]</scope>
    <source>
        <strain evidence="1">NLD-2019</strain>
        <tissue evidence="1">Leaf</tissue>
    </source>
</reference>
<dbReference type="AlphaFoldDB" id="A0A5N6PTJ9"/>
<evidence type="ECO:0000313" key="1">
    <source>
        <dbReference type="EMBL" id="KAD6796505.1"/>
    </source>
</evidence>
<protein>
    <submittedName>
        <fullName evidence="1">Uncharacterized protein</fullName>
    </submittedName>
</protein>
<accession>A0A5N6PTJ9</accession>
<evidence type="ECO:0000313" key="2">
    <source>
        <dbReference type="Proteomes" id="UP000326396"/>
    </source>
</evidence>
<organism evidence="1 2">
    <name type="scientific">Mikania micrantha</name>
    <name type="common">bitter vine</name>
    <dbReference type="NCBI Taxonomy" id="192012"/>
    <lineage>
        <taxon>Eukaryota</taxon>
        <taxon>Viridiplantae</taxon>
        <taxon>Streptophyta</taxon>
        <taxon>Embryophyta</taxon>
        <taxon>Tracheophyta</taxon>
        <taxon>Spermatophyta</taxon>
        <taxon>Magnoliopsida</taxon>
        <taxon>eudicotyledons</taxon>
        <taxon>Gunneridae</taxon>
        <taxon>Pentapetalae</taxon>
        <taxon>asterids</taxon>
        <taxon>campanulids</taxon>
        <taxon>Asterales</taxon>
        <taxon>Asteraceae</taxon>
        <taxon>Asteroideae</taxon>
        <taxon>Heliantheae alliance</taxon>
        <taxon>Eupatorieae</taxon>
        <taxon>Mikania</taxon>
    </lineage>
</organism>
<sequence>MVKIRILASGDEAGSRDKNFNFCMRFHKENLIHCTASPVAYRDEELIKLCVPRRNLENLRFFWSIAYREAFSTSSSRTATSPEVPYFEIFLCFAIPDNPKIVAKSWDLRVLHHCKFIWDI</sequence>
<dbReference type="EMBL" id="SZYD01000003">
    <property type="protein sequence ID" value="KAD6796505.1"/>
    <property type="molecule type" value="Genomic_DNA"/>
</dbReference>
<comment type="caution">
    <text evidence="1">The sequence shown here is derived from an EMBL/GenBank/DDBJ whole genome shotgun (WGS) entry which is preliminary data.</text>
</comment>
<proteinExistence type="predicted"/>